<sequence>MVNECAHGGGKRISNRDVQRVVKFLAALPDNRKIFKVTWAMIAEYAGLSRQSLQANAEIKKAYHLAKQAFVARSNSRLRKRSSNKGCQDLINENVALQARIAELEKRDSFWRVRWYTIAYNVRQHGLQMERIDRVVPFTGEAMKQQEIQKILDDWNEPIPPVSS</sequence>
<reference evidence="1" key="1">
    <citation type="submission" date="2020-07" db="EMBL/GenBank/DDBJ databases">
        <title>Nitrate ammonifying Pseudomonas campi sp. nov. isolated from German agricultural grassland.</title>
        <authorList>
            <person name="Timsy T."/>
            <person name="Ulrich A."/>
            <person name="Spanner T."/>
            <person name="Foesel B."/>
            <person name="Kolb S."/>
            <person name="Horn M.A."/>
            <person name="Behrendt U."/>
        </authorList>
    </citation>
    <scope>NUCLEOTIDE SEQUENCE</scope>
    <source>
        <strain evidence="1">S1-A32-2</strain>
    </source>
</reference>
<protein>
    <submittedName>
        <fullName evidence="1">Uncharacterized protein</fullName>
    </submittedName>
</protein>
<dbReference type="EMBL" id="CP053697">
    <property type="protein sequence ID" value="QKE61872.1"/>
    <property type="molecule type" value="Genomic_DNA"/>
</dbReference>
<keyword evidence="2" id="KW-1185">Reference proteome</keyword>
<name>A0A6M8FCN6_9GAMM</name>
<evidence type="ECO:0000313" key="1">
    <source>
        <dbReference type="EMBL" id="QKE61872.1"/>
    </source>
</evidence>
<gene>
    <name evidence="1" type="ORF">HNE05_00295</name>
</gene>
<organism evidence="1 2">
    <name type="scientific">Aquipseudomonas campi</name>
    <dbReference type="NCBI Taxonomy" id="2731681"/>
    <lineage>
        <taxon>Bacteria</taxon>
        <taxon>Pseudomonadati</taxon>
        <taxon>Pseudomonadota</taxon>
        <taxon>Gammaproteobacteria</taxon>
        <taxon>Pseudomonadales</taxon>
        <taxon>Pseudomonadaceae</taxon>
        <taxon>Aquipseudomonas</taxon>
    </lineage>
</organism>
<proteinExistence type="predicted"/>
<evidence type="ECO:0000313" key="2">
    <source>
        <dbReference type="Proteomes" id="UP000501379"/>
    </source>
</evidence>
<dbReference type="KEGG" id="pcam:HNE05_00295"/>
<dbReference type="Proteomes" id="UP000501379">
    <property type="component" value="Chromosome"/>
</dbReference>
<dbReference type="AlphaFoldDB" id="A0A6M8FCN6"/>
<accession>A0A6M8FCN6</accession>
<dbReference type="RefSeq" id="WP_173203073.1">
    <property type="nucleotide sequence ID" value="NZ_CP053697.2"/>
</dbReference>